<name>A0A0A0D8K0_9PROT</name>
<dbReference type="EMBL" id="JANX01000099">
    <property type="protein sequence ID" value="KGM34345.1"/>
    <property type="molecule type" value="Genomic_DNA"/>
</dbReference>
<dbReference type="SUPFAM" id="SSF90123">
    <property type="entry name" value="ABC transporter transmembrane region"/>
    <property type="match status" value="1"/>
</dbReference>
<evidence type="ECO:0000256" key="4">
    <source>
        <dbReference type="ARBA" id="ARBA00023136"/>
    </source>
</evidence>
<accession>A0A0A0D8K0</accession>
<keyword evidence="2 5" id="KW-0812">Transmembrane</keyword>
<dbReference type="Proteomes" id="UP000029995">
    <property type="component" value="Unassembled WGS sequence"/>
</dbReference>
<dbReference type="AlphaFoldDB" id="A0A0A0D8K0"/>
<evidence type="ECO:0000256" key="5">
    <source>
        <dbReference type="SAM" id="Phobius"/>
    </source>
</evidence>
<comment type="caution">
    <text evidence="7">The sequence shown here is derived from an EMBL/GenBank/DDBJ whole genome shotgun (WGS) entry which is preliminary data.</text>
</comment>
<dbReference type="GO" id="GO:0140359">
    <property type="term" value="F:ABC-type transporter activity"/>
    <property type="evidence" value="ECO:0007669"/>
    <property type="project" value="InterPro"/>
</dbReference>
<dbReference type="InterPro" id="IPR036640">
    <property type="entry name" value="ABC1_TM_sf"/>
</dbReference>
<dbReference type="PROSITE" id="PS50929">
    <property type="entry name" value="ABC_TM1F"/>
    <property type="match status" value="1"/>
</dbReference>
<evidence type="ECO:0000313" key="8">
    <source>
        <dbReference type="Proteomes" id="UP000029995"/>
    </source>
</evidence>
<gene>
    <name evidence="7" type="ORF">P409_10705</name>
</gene>
<feature type="transmembrane region" description="Helical" evidence="5">
    <location>
        <begin position="49"/>
        <end position="71"/>
    </location>
</feature>
<feature type="domain" description="ABC transmembrane type-1" evidence="6">
    <location>
        <begin position="18"/>
        <end position="292"/>
    </location>
</feature>
<feature type="transmembrane region" description="Helical" evidence="5">
    <location>
        <begin position="18"/>
        <end position="37"/>
    </location>
</feature>
<keyword evidence="3 5" id="KW-1133">Transmembrane helix</keyword>
<reference evidence="7 8" key="1">
    <citation type="submission" date="2014-01" db="EMBL/GenBank/DDBJ databases">
        <title>Genome sequence determination for a cystic fibrosis isolate, Inquilinus limosus.</title>
        <authorList>
            <person name="Pino M."/>
            <person name="Di Conza J."/>
            <person name="Gutkind G."/>
        </authorList>
    </citation>
    <scope>NUCLEOTIDE SEQUENCE [LARGE SCALE GENOMIC DNA]</scope>
    <source>
        <strain evidence="7 8">MP06</strain>
    </source>
</reference>
<dbReference type="GO" id="GO:0005524">
    <property type="term" value="F:ATP binding"/>
    <property type="evidence" value="ECO:0007669"/>
    <property type="project" value="InterPro"/>
</dbReference>
<dbReference type="OrthoDB" id="9760920at2"/>
<feature type="transmembrane region" description="Helical" evidence="5">
    <location>
        <begin position="155"/>
        <end position="174"/>
    </location>
</feature>
<evidence type="ECO:0000256" key="3">
    <source>
        <dbReference type="ARBA" id="ARBA00022989"/>
    </source>
</evidence>
<protein>
    <recommendedName>
        <fullName evidence="6">ABC transmembrane type-1 domain-containing protein</fullName>
    </recommendedName>
</protein>
<sequence length="315" mass="35072">MPQGLYRYIWRVSGRDQIFLSILAVAVFLLDLVPLELQRRIVNGALAKHALMQLVLLALLYVATVLAQGGLKLLLNVYRGSVSEAANRRLRLQLSPASNGGAAHPAPRREGVDIAIIVSEVEAVGGFIGASVSDAVLNGGLLLAVFGYMLVLQPWMAAVAVLLFFPQFLFIPFLQKAINRRTERRIRVLRRLSVEIVDEAADRRGPRADAPYRRQVDRIYSLNMQIFRRKFGMNFLMNLLHQLGVIGILFVGGWFVIQGRTEVGTVVAFISGLNRVNDPWGDLVNYFRDMTNARVKYRLIAAALGHRPAEAQTPS</sequence>
<proteinExistence type="predicted"/>
<comment type="subcellular location">
    <subcellularLocation>
        <location evidence="1">Cell membrane</location>
        <topology evidence="1">Multi-pass membrane protein</topology>
    </subcellularLocation>
</comment>
<dbReference type="Gene3D" id="1.20.1560.10">
    <property type="entry name" value="ABC transporter type 1, transmembrane domain"/>
    <property type="match status" value="1"/>
</dbReference>
<evidence type="ECO:0000256" key="1">
    <source>
        <dbReference type="ARBA" id="ARBA00004651"/>
    </source>
</evidence>
<dbReference type="RefSeq" id="WP_034835327.1">
    <property type="nucleotide sequence ID" value="NZ_JANX01000099.1"/>
</dbReference>
<evidence type="ECO:0000256" key="2">
    <source>
        <dbReference type="ARBA" id="ARBA00022692"/>
    </source>
</evidence>
<evidence type="ECO:0000313" key="7">
    <source>
        <dbReference type="EMBL" id="KGM34345.1"/>
    </source>
</evidence>
<feature type="transmembrane region" description="Helical" evidence="5">
    <location>
        <begin position="235"/>
        <end position="257"/>
    </location>
</feature>
<organism evidence="7 8">
    <name type="scientific">Inquilinus limosus MP06</name>
    <dbReference type="NCBI Taxonomy" id="1398085"/>
    <lineage>
        <taxon>Bacteria</taxon>
        <taxon>Pseudomonadati</taxon>
        <taxon>Pseudomonadota</taxon>
        <taxon>Alphaproteobacteria</taxon>
        <taxon>Rhodospirillales</taxon>
        <taxon>Rhodospirillaceae</taxon>
        <taxon>Inquilinus</taxon>
    </lineage>
</organism>
<dbReference type="GO" id="GO:0005886">
    <property type="term" value="C:plasma membrane"/>
    <property type="evidence" value="ECO:0007669"/>
    <property type="project" value="UniProtKB-SubCell"/>
</dbReference>
<dbReference type="InterPro" id="IPR011527">
    <property type="entry name" value="ABC1_TM_dom"/>
</dbReference>
<evidence type="ECO:0000259" key="6">
    <source>
        <dbReference type="PROSITE" id="PS50929"/>
    </source>
</evidence>
<keyword evidence="4 5" id="KW-0472">Membrane</keyword>